<keyword evidence="4" id="KW-0472">Membrane</keyword>
<dbReference type="InterPro" id="IPR046848">
    <property type="entry name" value="E_motif"/>
</dbReference>
<dbReference type="GO" id="GO:0009451">
    <property type="term" value="P:RNA modification"/>
    <property type="evidence" value="ECO:0007669"/>
    <property type="project" value="InterPro"/>
</dbReference>
<feature type="repeat" description="PPR" evidence="2">
    <location>
        <begin position="191"/>
        <end position="225"/>
    </location>
</feature>
<dbReference type="Pfam" id="PF01535">
    <property type="entry name" value="PPR"/>
    <property type="match status" value="7"/>
</dbReference>
<evidence type="ECO:0000259" key="5">
    <source>
        <dbReference type="Pfam" id="PF14432"/>
    </source>
</evidence>
<proteinExistence type="predicted"/>
<dbReference type="PANTHER" id="PTHR24015:SF553">
    <property type="entry name" value="DYW DOMAIN-CONTAINING PROTEIN"/>
    <property type="match status" value="1"/>
</dbReference>
<dbReference type="FunFam" id="1.25.40.10:FF:000663">
    <property type="entry name" value="Uncharacterized protein"/>
    <property type="match status" value="1"/>
</dbReference>
<dbReference type="GO" id="GO:0008270">
    <property type="term" value="F:zinc ion binding"/>
    <property type="evidence" value="ECO:0007669"/>
    <property type="project" value="InterPro"/>
</dbReference>
<sequence>MISTLSSFPPPTSSVSAPSPRFSPHLLSHPSYLLLELCTDQLELRRFLPHVVKRGLHREHAFQTRLVALFARFGSLRDAALVFDSVEHKPEELYHSLLKGHAKYSSLDRAIAFYLAMRHASVRPAVYNFTYLLKACGDRSDLRRGREMHAQLVTSGFSSNVFAMTAVVNMYAKCRRIADARRMFDRMPERDLVAWNAIVCGYAQNGMAVMALEMVIELQKDGHRPDSITLVSALPACTSIGSLRTGKSFHAFAIRAGSDSLVNVSTALLDMYSKCGAIKIARLLFDRMPHKNVVSWNSMIDGYGQNGNACEALRLFKKMIEEGIQATDVSIMGALYACGELGDIDEGRRVHDMLKRIGLESDVSVMNALITMYSKCKRVDLAEQVFEKLKAKTLVSWNAMILGYAQNDRIEDALRLFIKMQEENVKPDSFTMVSVIPALADVSVLRQAKWIHGFAIRLFLDKNIFVMTALIDLYAKCGGVQIARKLFDAMGERHVTTWNAMIDGYGTHGFGKSAVDLFEEMKRSSVKPNDITFLSVLSACSHSGLVHEGKKYFASMKQDYCFEPGMDHYGCMVDLLGRAGRLDEAWDFIQKMPNKPGISVYGAMLGACKIHKNVKLGEVAAKRLFELEPDEGGYHVLLANIYATASMWEDVARVRTMMEKKGLRKTPGFSSIDLKNRIHTFYSGSTDHPQAEKIYTRLTRLIDEIKAAGYVPDTDSSHDVEEDVKEQLLNTHSEKLAIAFGLINTAPGSTIQIRKNLRVCKDCHNATKFISQVTGREIIVRDMQRFHHFKNGQCSCGDYW</sequence>
<dbReference type="PROSITE" id="PS51375">
    <property type="entry name" value="PPR"/>
    <property type="match status" value="6"/>
</dbReference>
<name>A0AAQ3QRT9_9LILI</name>
<dbReference type="InterPro" id="IPR046960">
    <property type="entry name" value="PPR_At4g14850-like_plant"/>
</dbReference>
<gene>
    <name evidence="6" type="ORF">Cni_G27078</name>
</gene>
<dbReference type="Pfam" id="PF20431">
    <property type="entry name" value="E_motif"/>
    <property type="match status" value="1"/>
</dbReference>
<keyword evidence="1" id="KW-0677">Repeat</keyword>
<dbReference type="GO" id="GO:0003723">
    <property type="term" value="F:RNA binding"/>
    <property type="evidence" value="ECO:0007669"/>
    <property type="project" value="InterPro"/>
</dbReference>
<reference evidence="6 7" key="1">
    <citation type="submission" date="2023-10" db="EMBL/GenBank/DDBJ databases">
        <title>Chromosome-scale genome assembly provides insights into flower coloration mechanisms of Canna indica.</title>
        <authorList>
            <person name="Li C."/>
        </authorList>
    </citation>
    <scope>NUCLEOTIDE SEQUENCE [LARGE SCALE GENOMIC DNA]</scope>
    <source>
        <tissue evidence="6">Flower</tissue>
    </source>
</reference>
<dbReference type="NCBIfam" id="TIGR00756">
    <property type="entry name" value="PPR"/>
    <property type="match status" value="6"/>
</dbReference>
<dbReference type="InterPro" id="IPR032867">
    <property type="entry name" value="DYW_dom"/>
</dbReference>
<feature type="repeat" description="PPR" evidence="2">
    <location>
        <begin position="494"/>
        <end position="528"/>
    </location>
</feature>
<organism evidence="6 7">
    <name type="scientific">Canna indica</name>
    <name type="common">Indian-shot</name>
    <dbReference type="NCBI Taxonomy" id="4628"/>
    <lineage>
        <taxon>Eukaryota</taxon>
        <taxon>Viridiplantae</taxon>
        <taxon>Streptophyta</taxon>
        <taxon>Embryophyta</taxon>
        <taxon>Tracheophyta</taxon>
        <taxon>Spermatophyta</taxon>
        <taxon>Magnoliopsida</taxon>
        <taxon>Liliopsida</taxon>
        <taxon>Zingiberales</taxon>
        <taxon>Cannaceae</taxon>
        <taxon>Canna</taxon>
    </lineage>
</organism>
<dbReference type="InterPro" id="IPR002885">
    <property type="entry name" value="PPR_rpt"/>
</dbReference>
<dbReference type="Proteomes" id="UP001327560">
    <property type="component" value="Chromosome 8"/>
</dbReference>
<keyword evidence="4" id="KW-0812">Transmembrane</keyword>
<dbReference type="InterPro" id="IPR011990">
    <property type="entry name" value="TPR-like_helical_dom_sf"/>
</dbReference>
<protein>
    <submittedName>
        <fullName evidence="6">Pentatricopeptide repeat-containing protein</fullName>
    </submittedName>
</protein>
<dbReference type="Pfam" id="PF13041">
    <property type="entry name" value="PPR_2"/>
    <property type="match status" value="2"/>
</dbReference>
<keyword evidence="4" id="KW-1133">Transmembrane helix</keyword>
<keyword evidence="7" id="KW-1185">Reference proteome</keyword>
<feature type="repeat" description="PPR" evidence="2">
    <location>
        <begin position="362"/>
        <end position="392"/>
    </location>
</feature>
<feature type="transmembrane region" description="Helical" evidence="4">
    <location>
        <begin position="152"/>
        <end position="172"/>
    </location>
</feature>
<dbReference type="EMBL" id="CP136897">
    <property type="protein sequence ID" value="WOL18285.1"/>
    <property type="molecule type" value="Genomic_DNA"/>
</dbReference>
<dbReference type="FunFam" id="1.25.40.10:FF:002415">
    <property type="entry name" value="Uncharacterized protein"/>
    <property type="match status" value="1"/>
</dbReference>
<feature type="transmembrane region" description="Helical" evidence="4">
    <location>
        <begin position="193"/>
        <end position="216"/>
    </location>
</feature>
<feature type="region of interest" description="Disordered" evidence="3">
    <location>
        <begin position="1"/>
        <end position="20"/>
    </location>
</feature>
<feature type="repeat" description="PPR" evidence="2">
    <location>
        <begin position="393"/>
        <end position="427"/>
    </location>
</feature>
<evidence type="ECO:0000313" key="7">
    <source>
        <dbReference type="Proteomes" id="UP001327560"/>
    </source>
</evidence>
<dbReference type="AlphaFoldDB" id="A0AAQ3QRT9"/>
<feature type="repeat" description="PPR" evidence="2">
    <location>
        <begin position="292"/>
        <end position="326"/>
    </location>
</feature>
<feature type="repeat" description="PPR" evidence="2">
    <location>
        <begin position="160"/>
        <end position="190"/>
    </location>
</feature>
<evidence type="ECO:0000256" key="4">
    <source>
        <dbReference type="SAM" id="Phobius"/>
    </source>
</evidence>
<dbReference type="Gene3D" id="1.25.40.10">
    <property type="entry name" value="Tetratricopeptide repeat domain"/>
    <property type="match status" value="5"/>
</dbReference>
<feature type="domain" description="DYW" evidence="5">
    <location>
        <begin position="709"/>
        <end position="800"/>
    </location>
</feature>
<dbReference type="PANTHER" id="PTHR24015">
    <property type="entry name" value="OS07G0578800 PROTEIN-RELATED"/>
    <property type="match status" value="1"/>
</dbReference>
<evidence type="ECO:0000256" key="2">
    <source>
        <dbReference type="PROSITE-ProRule" id="PRU00708"/>
    </source>
</evidence>
<dbReference type="FunFam" id="1.25.40.10:FF:000607">
    <property type="entry name" value="Pentatricopeptide repeat-containing protein, mitochondrial"/>
    <property type="match status" value="1"/>
</dbReference>
<accession>A0AAQ3QRT9</accession>
<evidence type="ECO:0000256" key="1">
    <source>
        <dbReference type="ARBA" id="ARBA00022737"/>
    </source>
</evidence>
<dbReference type="Pfam" id="PF14432">
    <property type="entry name" value="DYW_deaminase"/>
    <property type="match status" value="1"/>
</dbReference>
<dbReference type="FunFam" id="1.25.40.10:FF:000682">
    <property type="entry name" value="Pentatricopeptide repeat-containing protein At3g16610"/>
    <property type="match status" value="1"/>
</dbReference>
<evidence type="ECO:0000313" key="6">
    <source>
        <dbReference type="EMBL" id="WOL18285.1"/>
    </source>
</evidence>
<evidence type="ECO:0000256" key="3">
    <source>
        <dbReference type="SAM" id="MobiDB-lite"/>
    </source>
</evidence>